<sequence>MELLPTLPSPKTLFVWQEHKSPAMSVNTSMNEYDLFMILLFIIDYMLKKLLQGNVLHPFIPV</sequence>
<comment type="caution">
    <text evidence="1">The sequence shown here is derived from an EMBL/GenBank/DDBJ whole genome shotgun (WGS) entry which is preliminary data.</text>
</comment>
<dbReference type="EMBL" id="AGZP01000015">
    <property type="protein sequence ID" value="EKN11098.1"/>
    <property type="molecule type" value="Genomic_DNA"/>
</dbReference>
<protein>
    <submittedName>
        <fullName evidence="1">Uncharacterized protein</fullName>
    </submittedName>
</protein>
<accession>K6A5Z1</accession>
<dbReference type="HOGENOM" id="CLU_2900095_0_0_10"/>
<evidence type="ECO:0000313" key="1">
    <source>
        <dbReference type="EMBL" id="EKN11098.1"/>
    </source>
</evidence>
<dbReference type="Proteomes" id="UP000001218">
    <property type="component" value="Unassembled WGS sequence"/>
</dbReference>
<name>K6A5Z1_9BACT</name>
<gene>
    <name evidence="1" type="ORF">HMPREF1077_01356</name>
</gene>
<proteinExistence type="predicted"/>
<dbReference type="AlphaFoldDB" id="K6A5Z1"/>
<evidence type="ECO:0000313" key="2">
    <source>
        <dbReference type="Proteomes" id="UP000001218"/>
    </source>
</evidence>
<reference evidence="1 2" key="1">
    <citation type="submission" date="2012-02" db="EMBL/GenBank/DDBJ databases">
        <title>The Genome Sequence of Parabacteroides johnsonii CL02T12C29.</title>
        <authorList>
            <consortium name="The Broad Institute Genome Sequencing Platform"/>
            <person name="Earl A."/>
            <person name="Ward D."/>
            <person name="Feldgarden M."/>
            <person name="Gevers D."/>
            <person name="Zitomersky N.L."/>
            <person name="Coyne M.J."/>
            <person name="Comstock L.E."/>
            <person name="Young S.K."/>
            <person name="Zeng Q."/>
            <person name="Gargeya S."/>
            <person name="Fitzgerald M."/>
            <person name="Haas B."/>
            <person name="Abouelleil A."/>
            <person name="Alvarado L."/>
            <person name="Arachchi H.M."/>
            <person name="Berlin A."/>
            <person name="Chapman S.B."/>
            <person name="Gearin G."/>
            <person name="Goldberg J."/>
            <person name="Griggs A."/>
            <person name="Gujja S."/>
            <person name="Hansen M."/>
            <person name="Heiman D."/>
            <person name="Howarth C."/>
            <person name="Larimer J."/>
            <person name="Lui A."/>
            <person name="MacDonald P.J.P."/>
            <person name="McCowen C."/>
            <person name="Montmayeur A."/>
            <person name="Murphy C."/>
            <person name="Neiman D."/>
            <person name="Pearson M."/>
            <person name="Priest M."/>
            <person name="Roberts A."/>
            <person name="Saif S."/>
            <person name="Shea T."/>
            <person name="Sisk P."/>
            <person name="Stolte C."/>
            <person name="Sykes S."/>
            <person name="Wortman J."/>
            <person name="Nusbaum C."/>
            <person name="Birren B."/>
        </authorList>
    </citation>
    <scope>NUCLEOTIDE SEQUENCE [LARGE SCALE GENOMIC DNA]</scope>
    <source>
        <strain evidence="1 2">CL02T12C29</strain>
    </source>
</reference>
<organism evidence="1 2">
    <name type="scientific">Parabacteroides johnsonii CL02T12C29</name>
    <dbReference type="NCBI Taxonomy" id="999419"/>
    <lineage>
        <taxon>Bacteria</taxon>
        <taxon>Pseudomonadati</taxon>
        <taxon>Bacteroidota</taxon>
        <taxon>Bacteroidia</taxon>
        <taxon>Bacteroidales</taxon>
        <taxon>Tannerellaceae</taxon>
        <taxon>Parabacteroides</taxon>
    </lineage>
</organism>